<gene>
    <name evidence="1" type="ORF">S03H2_72976</name>
</gene>
<accession>X1JLF0</accession>
<proteinExistence type="predicted"/>
<dbReference type="AlphaFoldDB" id="X1JLF0"/>
<reference evidence="1" key="1">
    <citation type="journal article" date="2014" name="Front. Microbiol.">
        <title>High frequency of phylogenetically diverse reductive dehalogenase-homologous genes in deep subseafloor sedimentary metagenomes.</title>
        <authorList>
            <person name="Kawai M."/>
            <person name="Futagami T."/>
            <person name="Toyoda A."/>
            <person name="Takaki Y."/>
            <person name="Nishi S."/>
            <person name="Hori S."/>
            <person name="Arai W."/>
            <person name="Tsubouchi T."/>
            <person name="Morono Y."/>
            <person name="Uchiyama I."/>
            <person name="Ito T."/>
            <person name="Fujiyama A."/>
            <person name="Inagaki F."/>
            <person name="Takami H."/>
        </authorList>
    </citation>
    <scope>NUCLEOTIDE SEQUENCE</scope>
    <source>
        <strain evidence="1">Expedition CK06-06</strain>
    </source>
</reference>
<protein>
    <submittedName>
        <fullName evidence="1">Uncharacterized protein</fullName>
    </submittedName>
</protein>
<evidence type="ECO:0000313" key="1">
    <source>
        <dbReference type="EMBL" id="GAH95556.1"/>
    </source>
</evidence>
<feature type="non-terminal residue" evidence="1">
    <location>
        <position position="1"/>
    </location>
</feature>
<organism evidence="1">
    <name type="scientific">marine sediment metagenome</name>
    <dbReference type="NCBI Taxonomy" id="412755"/>
    <lineage>
        <taxon>unclassified sequences</taxon>
        <taxon>metagenomes</taxon>
        <taxon>ecological metagenomes</taxon>
    </lineage>
</organism>
<sequence length="32" mass="3704">DEVSDAIDTEVKELFGPHLVFEMFDKQFSNLC</sequence>
<dbReference type="EMBL" id="BARU01049698">
    <property type="protein sequence ID" value="GAH95556.1"/>
    <property type="molecule type" value="Genomic_DNA"/>
</dbReference>
<comment type="caution">
    <text evidence="1">The sequence shown here is derived from an EMBL/GenBank/DDBJ whole genome shotgun (WGS) entry which is preliminary data.</text>
</comment>
<name>X1JLF0_9ZZZZ</name>